<evidence type="ECO:0000313" key="4">
    <source>
        <dbReference type="Proteomes" id="UP001303046"/>
    </source>
</evidence>
<gene>
    <name evidence="3" type="primary">Necator_chrV.g17655</name>
    <name evidence="3" type="ORF">RB195_012865</name>
</gene>
<reference evidence="3 4" key="1">
    <citation type="submission" date="2023-08" db="EMBL/GenBank/DDBJ databases">
        <title>A Necator americanus chromosomal reference genome.</title>
        <authorList>
            <person name="Ilik V."/>
            <person name="Petrzelkova K.J."/>
            <person name="Pardy F."/>
            <person name="Fuh T."/>
            <person name="Niatou-Singa F.S."/>
            <person name="Gouil Q."/>
            <person name="Baker L."/>
            <person name="Ritchie M.E."/>
            <person name="Jex A.R."/>
            <person name="Gazzola D."/>
            <person name="Li H."/>
            <person name="Toshio Fujiwara R."/>
            <person name="Zhan B."/>
            <person name="Aroian R.V."/>
            <person name="Pafco B."/>
            <person name="Schwarz E.M."/>
        </authorList>
    </citation>
    <scope>NUCLEOTIDE SEQUENCE [LARGE SCALE GENOMIC DNA]</scope>
    <source>
        <strain evidence="3 4">Aroian</strain>
        <tissue evidence="3">Whole animal</tissue>
    </source>
</reference>
<feature type="transmembrane region" description="Helical" evidence="1">
    <location>
        <begin position="58"/>
        <end position="78"/>
    </location>
</feature>
<keyword evidence="1" id="KW-0812">Transmembrane</keyword>
<sequence length="132" mass="14674">MSTLLAFMVIDCILNYATASFWDIATNSANLTGKLVDGAILTLLLCPGILANNSKKLLMFLFFFSHAFFVTFLTLFTLSKDGNLARMSPVFNGQFHALEAEHLFVIHVIPLASVTITRNVTKTHPPRHFSKL</sequence>
<protein>
    <submittedName>
        <fullName evidence="3">Uncharacterized protein</fullName>
    </submittedName>
</protein>
<keyword evidence="4" id="KW-1185">Reference proteome</keyword>
<accession>A0ABR1DSW1</accession>
<proteinExistence type="predicted"/>
<keyword evidence="1" id="KW-0472">Membrane</keyword>
<feature type="signal peptide" evidence="2">
    <location>
        <begin position="1"/>
        <end position="19"/>
    </location>
</feature>
<name>A0ABR1DSW1_NECAM</name>
<dbReference type="EMBL" id="JAVFWL010000005">
    <property type="protein sequence ID" value="KAK6753529.1"/>
    <property type="molecule type" value="Genomic_DNA"/>
</dbReference>
<evidence type="ECO:0000313" key="3">
    <source>
        <dbReference type="EMBL" id="KAK6753529.1"/>
    </source>
</evidence>
<evidence type="ECO:0000256" key="2">
    <source>
        <dbReference type="SAM" id="SignalP"/>
    </source>
</evidence>
<feature type="chain" id="PRO_5045835032" evidence="2">
    <location>
        <begin position="20"/>
        <end position="132"/>
    </location>
</feature>
<keyword evidence="1" id="KW-1133">Transmembrane helix</keyword>
<evidence type="ECO:0000256" key="1">
    <source>
        <dbReference type="SAM" id="Phobius"/>
    </source>
</evidence>
<comment type="caution">
    <text evidence="3">The sequence shown here is derived from an EMBL/GenBank/DDBJ whole genome shotgun (WGS) entry which is preliminary data.</text>
</comment>
<keyword evidence="2" id="KW-0732">Signal</keyword>
<organism evidence="3 4">
    <name type="scientific">Necator americanus</name>
    <name type="common">Human hookworm</name>
    <dbReference type="NCBI Taxonomy" id="51031"/>
    <lineage>
        <taxon>Eukaryota</taxon>
        <taxon>Metazoa</taxon>
        <taxon>Ecdysozoa</taxon>
        <taxon>Nematoda</taxon>
        <taxon>Chromadorea</taxon>
        <taxon>Rhabditida</taxon>
        <taxon>Rhabditina</taxon>
        <taxon>Rhabditomorpha</taxon>
        <taxon>Strongyloidea</taxon>
        <taxon>Ancylostomatidae</taxon>
        <taxon>Bunostominae</taxon>
        <taxon>Necator</taxon>
    </lineage>
</organism>
<dbReference type="Proteomes" id="UP001303046">
    <property type="component" value="Unassembled WGS sequence"/>
</dbReference>